<name>A0ABU6MD46_9BACI</name>
<organism evidence="3 4">
    <name type="scientific">Heyndrickxia acidicola</name>
    <dbReference type="NCBI Taxonomy" id="209389"/>
    <lineage>
        <taxon>Bacteria</taxon>
        <taxon>Bacillati</taxon>
        <taxon>Bacillota</taxon>
        <taxon>Bacilli</taxon>
        <taxon>Bacillales</taxon>
        <taxon>Bacillaceae</taxon>
        <taxon>Heyndrickxia</taxon>
    </lineage>
</organism>
<reference evidence="3 4" key="1">
    <citation type="submission" date="2023-03" db="EMBL/GenBank/DDBJ databases">
        <title>Bacillus Genome Sequencing.</title>
        <authorList>
            <person name="Dunlap C."/>
        </authorList>
    </citation>
    <scope>NUCLEOTIDE SEQUENCE [LARGE SCALE GENOMIC DNA]</scope>
    <source>
        <strain evidence="3 4">B-23453</strain>
    </source>
</reference>
<evidence type="ECO:0000256" key="1">
    <source>
        <dbReference type="SAM" id="Phobius"/>
    </source>
</evidence>
<dbReference type="GO" id="GO:0016787">
    <property type="term" value="F:hydrolase activity"/>
    <property type="evidence" value="ECO:0007669"/>
    <property type="project" value="UniProtKB-KW"/>
</dbReference>
<protein>
    <submittedName>
        <fullName evidence="3">Alpha/beta fold hydrolase</fullName>
    </submittedName>
</protein>
<feature type="domain" description="Xaa-Pro dipeptidyl-peptidase-like" evidence="2">
    <location>
        <begin position="59"/>
        <end position="213"/>
    </location>
</feature>
<accession>A0ABU6MD46</accession>
<keyword evidence="4" id="KW-1185">Reference proteome</keyword>
<feature type="transmembrane region" description="Helical" evidence="1">
    <location>
        <begin position="25"/>
        <end position="50"/>
    </location>
</feature>
<proteinExistence type="predicted"/>
<evidence type="ECO:0000259" key="2">
    <source>
        <dbReference type="Pfam" id="PF02129"/>
    </source>
</evidence>
<dbReference type="PANTHER" id="PTHR43358:SF4">
    <property type="entry name" value="ALPHA_BETA HYDROLASE FOLD-1 DOMAIN-CONTAINING PROTEIN"/>
    <property type="match status" value="1"/>
</dbReference>
<comment type="caution">
    <text evidence="3">The sequence shown here is derived from an EMBL/GenBank/DDBJ whole genome shotgun (WGS) entry which is preliminary data.</text>
</comment>
<dbReference type="InterPro" id="IPR052920">
    <property type="entry name" value="DNA-binding_regulatory"/>
</dbReference>
<keyword evidence="1" id="KW-0812">Transmembrane</keyword>
<evidence type="ECO:0000313" key="3">
    <source>
        <dbReference type="EMBL" id="MED1202338.1"/>
    </source>
</evidence>
<dbReference type="SUPFAM" id="SSF53474">
    <property type="entry name" value="alpha/beta-Hydrolases"/>
    <property type="match status" value="1"/>
</dbReference>
<keyword evidence="3" id="KW-0378">Hydrolase</keyword>
<dbReference type="InterPro" id="IPR000383">
    <property type="entry name" value="Xaa-Pro-like_dom"/>
</dbReference>
<dbReference type="Pfam" id="PF02129">
    <property type="entry name" value="Peptidase_S15"/>
    <property type="match status" value="1"/>
</dbReference>
<dbReference type="PANTHER" id="PTHR43358">
    <property type="entry name" value="ALPHA/BETA-HYDROLASE"/>
    <property type="match status" value="1"/>
</dbReference>
<dbReference type="EMBL" id="JARMAB010000005">
    <property type="protein sequence ID" value="MED1202338.1"/>
    <property type="molecule type" value="Genomic_DNA"/>
</dbReference>
<gene>
    <name evidence="3" type="ORF">P4T90_04440</name>
</gene>
<dbReference type="RefSeq" id="WP_232317580.1">
    <property type="nucleotide sequence ID" value="NZ_JARMAB010000005.1"/>
</dbReference>
<keyword evidence="1" id="KW-0472">Membrane</keyword>
<keyword evidence="1" id="KW-1133">Transmembrane helix</keyword>
<dbReference type="InterPro" id="IPR029058">
    <property type="entry name" value="AB_hydrolase_fold"/>
</dbReference>
<sequence>MARTDLPVDSGLSLQRKKRRSRLKVWAITVSVFVLVVISACVGVSVYVGYSLTHPARKPILLSPSNYGIAYNNIQFKSTADGVKLSGWVLNPEKPAIMTLIFAHGYRGNRYEQNIPFFPLAKQMLQKGYRIVMFDFRDSGNSGGSMTTVGAKEQYDLLGAINYTKQHYHQPIGLYGISMGASASLLAAAKSKDVIAVVADSPYSDLESYLKKNLPVWTHLPNFPFTPLIMNIIPRITDLNPKEASPISVLNKIVPRPVLFIHSTKDGAIPYTESVKMAKTHPDDFTLWLTKGDGHVKSYQKTPAEYVKRIDAFYQKALKEVQ</sequence>
<dbReference type="Proteomes" id="UP001341444">
    <property type="component" value="Unassembled WGS sequence"/>
</dbReference>
<evidence type="ECO:0000313" key="4">
    <source>
        <dbReference type="Proteomes" id="UP001341444"/>
    </source>
</evidence>
<dbReference type="Gene3D" id="3.40.50.1820">
    <property type="entry name" value="alpha/beta hydrolase"/>
    <property type="match status" value="1"/>
</dbReference>